<organism evidence="2">
    <name type="scientific">Escherichia coli</name>
    <dbReference type="NCBI Taxonomy" id="562"/>
    <lineage>
        <taxon>Bacteria</taxon>
        <taxon>Pseudomonadati</taxon>
        <taxon>Pseudomonadota</taxon>
        <taxon>Gammaproteobacteria</taxon>
        <taxon>Enterobacterales</taxon>
        <taxon>Enterobacteriaceae</taxon>
        <taxon>Escherichia</taxon>
    </lineage>
</organism>
<dbReference type="InterPro" id="IPR010090">
    <property type="entry name" value="Phage_tape_meas"/>
</dbReference>
<comment type="caution">
    <text evidence="2">The sequence shown here is derived from an EMBL/GenBank/DDBJ whole genome shotgun (WGS) entry which is preliminary data.</text>
</comment>
<evidence type="ECO:0000313" key="2">
    <source>
        <dbReference type="EMBL" id="NEU02684.1"/>
    </source>
</evidence>
<dbReference type="EMBL" id="JAAHTE010000137">
    <property type="protein sequence ID" value="NEU02684.1"/>
    <property type="molecule type" value="Genomic_DNA"/>
</dbReference>
<dbReference type="NCBIfam" id="TIGR01760">
    <property type="entry name" value="tape_meas_TP901"/>
    <property type="match status" value="1"/>
</dbReference>
<dbReference type="Pfam" id="PF10145">
    <property type="entry name" value="PhageMin_Tail"/>
    <property type="match status" value="1"/>
</dbReference>
<name>A0A6D1A7F9_ECOLX</name>
<dbReference type="PANTHER" id="PTHR37813:SF1">
    <property type="entry name" value="FELS-2 PROPHAGE PROTEIN"/>
    <property type="match status" value="1"/>
</dbReference>
<keyword evidence="1" id="KW-1188">Viral release from host cell</keyword>
<dbReference type="PANTHER" id="PTHR37813">
    <property type="entry name" value="FELS-2 PROPHAGE PROTEIN"/>
    <property type="match status" value="1"/>
</dbReference>
<gene>
    <name evidence="2" type="ORF">G3563_26515</name>
</gene>
<reference evidence="2" key="1">
    <citation type="submission" date="2020-02" db="EMBL/GenBank/DDBJ databases">
        <title>Investigating the Use of Bacteriophages as New Decolonization Strategy for Intestinal Carriage of CTX-M-15-producing ST131 Escherichia coli: an In Vitro Continuous Culture System Model.</title>
        <authorList>
            <person name="Bernasconi O.J."/>
            <person name="Campos-Madueno E.I."/>
            <person name="Dona V."/>
            <person name="Perreten V."/>
            <person name="Carattoli A."/>
            <person name="Endimiani A."/>
        </authorList>
    </citation>
    <scope>NUCLEOTIDE SEQUENCE</scope>
    <source>
        <strain evidence="2">4901.28</strain>
    </source>
</reference>
<feature type="non-terminal residue" evidence="2">
    <location>
        <position position="196"/>
    </location>
</feature>
<sequence length="196" mass="20316">AVGINTRNLAHDEQGLKNRISETTAQLNRQRDALARVSAQQAKLNAVKQRYQAGKELAGNMASVGAAGVGIAAAGTMAGVKLLMPGYEFAQKNSELQAVLGVAKDSAEMAALRKQARQLGDNTAASADDAAGAQIIIAKAGGDVDAIQAATPVTLNMALANRRTMEENAALLMGMKSAFQLSNDKVAHIGDVLSMT</sequence>
<dbReference type="AlphaFoldDB" id="A0A6D1A7F9"/>
<proteinExistence type="predicted"/>
<feature type="non-terminal residue" evidence="2">
    <location>
        <position position="1"/>
    </location>
</feature>
<evidence type="ECO:0000256" key="1">
    <source>
        <dbReference type="ARBA" id="ARBA00022612"/>
    </source>
</evidence>
<protein>
    <submittedName>
        <fullName evidence="2">Phage tail tape measure protein</fullName>
    </submittedName>
</protein>
<accession>A0A6D1A7F9</accession>